<dbReference type="EMBL" id="CM055093">
    <property type="protein sequence ID" value="KAJ7566333.1"/>
    <property type="molecule type" value="Genomic_DNA"/>
</dbReference>
<dbReference type="Proteomes" id="UP001162992">
    <property type="component" value="Chromosome 2"/>
</dbReference>
<evidence type="ECO:0000313" key="2">
    <source>
        <dbReference type="Proteomes" id="UP001162992"/>
    </source>
</evidence>
<reference evidence="2" key="1">
    <citation type="journal article" date="2024" name="Proc. Natl. Acad. Sci. U.S.A.">
        <title>Extraordinary preservation of gene collinearity over three hundred million years revealed in homosporous lycophytes.</title>
        <authorList>
            <person name="Li C."/>
            <person name="Wickell D."/>
            <person name="Kuo L.Y."/>
            <person name="Chen X."/>
            <person name="Nie B."/>
            <person name="Liao X."/>
            <person name="Peng D."/>
            <person name="Ji J."/>
            <person name="Jenkins J."/>
            <person name="Williams M."/>
            <person name="Shu S."/>
            <person name="Plott C."/>
            <person name="Barry K."/>
            <person name="Rajasekar S."/>
            <person name="Grimwood J."/>
            <person name="Han X."/>
            <person name="Sun S."/>
            <person name="Hou Z."/>
            <person name="He W."/>
            <person name="Dai G."/>
            <person name="Sun C."/>
            <person name="Schmutz J."/>
            <person name="Leebens-Mack J.H."/>
            <person name="Li F.W."/>
            <person name="Wang L."/>
        </authorList>
    </citation>
    <scope>NUCLEOTIDE SEQUENCE [LARGE SCALE GENOMIC DNA]</scope>
    <source>
        <strain evidence="2">cv. PW_Plant_1</strain>
    </source>
</reference>
<sequence>MEKTVQPKKIEITYPLSPTKPGHPSYCDTCGHEKPQWYCAADEAYLLNGCDASVHGDKSLSQRATLDCNESVQKVPDHASRALDEMHLSQIKNGSSNDSDSCCWKMGSLQKLKDRSLAECHAATVSQNSFVKVGGITYTKATKVKLELDSQFQDQHGSCELSFDYNNWRESENFSSIHEVPVLVPVAMPSVTLAEASRHAWSSSSATPLEDALACDFMGFLVPDYCDVDEYLVSNIDLNISKEEQEVSAVAGEEVITGDEEVEWKMYCEFKSDESRPEFSLVNESHRSIFYDYERHFDQGTDAFRLKYSDMNVLKQTEKPKANCTETGFVPLTWVCEKLKVERAGDTDQINQQLEAMIERPIHSNSKDTCNQKSFLTLNYEDVLSAWSDRGCFWTGGQWPQTVPHDFTSGSMDEASLDVAVVPDLDPGSVTSVVQKEEAPVFATTDQTDGGREARVLRYREKRRTRLFSKKIRYEVRKRNAERRPRIKGRFVKWSVDDVLRA</sequence>
<protein>
    <submittedName>
        <fullName evidence="1">Uncharacterized protein</fullName>
    </submittedName>
</protein>
<name>A0ACC2EIW1_DIPCM</name>
<organism evidence="1 2">
    <name type="scientific">Diphasiastrum complanatum</name>
    <name type="common">Issler's clubmoss</name>
    <name type="synonym">Lycopodium complanatum</name>
    <dbReference type="NCBI Taxonomy" id="34168"/>
    <lineage>
        <taxon>Eukaryota</taxon>
        <taxon>Viridiplantae</taxon>
        <taxon>Streptophyta</taxon>
        <taxon>Embryophyta</taxon>
        <taxon>Tracheophyta</taxon>
        <taxon>Lycopodiopsida</taxon>
        <taxon>Lycopodiales</taxon>
        <taxon>Lycopodiaceae</taxon>
        <taxon>Lycopodioideae</taxon>
        <taxon>Diphasiastrum</taxon>
    </lineage>
</organism>
<proteinExistence type="predicted"/>
<comment type="caution">
    <text evidence="1">The sequence shown here is derived from an EMBL/GenBank/DDBJ whole genome shotgun (WGS) entry which is preliminary data.</text>
</comment>
<keyword evidence="2" id="KW-1185">Reference proteome</keyword>
<evidence type="ECO:0000313" key="1">
    <source>
        <dbReference type="EMBL" id="KAJ7566333.1"/>
    </source>
</evidence>
<gene>
    <name evidence="1" type="ORF">O6H91_02G097500</name>
</gene>
<accession>A0ACC2EIW1</accession>